<feature type="domain" description="Smf/DprA SLOG" evidence="2">
    <location>
        <begin position="78"/>
        <end position="284"/>
    </location>
</feature>
<organism evidence="3 4">
    <name type="scientific">Pectinatus cerevisiiphilus</name>
    <dbReference type="NCBI Taxonomy" id="86956"/>
    <lineage>
        <taxon>Bacteria</taxon>
        <taxon>Bacillati</taxon>
        <taxon>Bacillota</taxon>
        <taxon>Negativicutes</taxon>
        <taxon>Selenomonadales</taxon>
        <taxon>Selenomonadaceae</taxon>
        <taxon>Pectinatus</taxon>
    </lineage>
</organism>
<evidence type="ECO:0000313" key="4">
    <source>
        <dbReference type="Proteomes" id="UP000295188"/>
    </source>
</evidence>
<comment type="similarity">
    <text evidence="1">Belongs to the DprA/Smf family.</text>
</comment>
<dbReference type="Proteomes" id="UP000295188">
    <property type="component" value="Unassembled WGS sequence"/>
</dbReference>
<proteinExistence type="inferred from homology"/>
<dbReference type="EMBL" id="SMAA01000003">
    <property type="protein sequence ID" value="TCS80931.1"/>
    <property type="molecule type" value="Genomic_DNA"/>
</dbReference>
<dbReference type="OrthoDB" id="9785707at2"/>
<dbReference type="Pfam" id="PF02481">
    <property type="entry name" value="DNA_processg_A"/>
    <property type="match status" value="1"/>
</dbReference>
<protein>
    <submittedName>
        <fullName evidence="3">DNA processing protein</fullName>
    </submittedName>
</protein>
<dbReference type="GO" id="GO:0009294">
    <property type="term" value="P:DNA-mediated transformation"/>
    <property type="evidence" value="ECO:0007669"/>
    <property type="project" value="InterPro"/>
</dbReference>
<dbReference type="InterPro" id="IPR003488">
    <property type="entry name" value="DprA"/>
</dbReference>
<dbReference type="AlphaFoldDB" id="A0A4R3KE64"/>
<dbReference type="InterPro" id="IPR057666">
    <property type="entry name" value="DrpA_SLOG"/>
</dbReference>
<dbReference type="PANTHER" id="PTHR43022:SF1">
    <property type="entry name" value="PROTEIN SMF"/>
    <property type="match status" value="1"/>
</dbReference>
<dbReference type="NCBIfam" id="TIGR00732">
    <property type="entry name" value="dprA"/>
    <property type="match status" value="1"/>
</dbReference>
<sequence length="365" mass="40059">MEKYFWAALQMVSGIGSVTLKRLVDYFGSAANAWKASNAEILESRILSEALAKKLFRHRQFLDMDKACADWEAKQIKLLAVFEDDYPELLKNIYNPPAILFYKGHIHKEKKHLAIVGSRKFSVYGKSLAEKFATDLAAMGFVIVSGAAHGIDTFAHCGALTKGTTIAVLGCGVDVSYPRENKRLLDKIAEKGAVLSEYAPGTQPLAAFFPARNRIISGLSMGTIVVEAAKRSGSLITAEMALSEGRDVFAVPGSVYSEQSEGCNHLIQQGAKLVTCAGDVAEEYGSRESSAAAEEQNGKLLMSAEEKEVYDTLSYERVLSVDEIIYKLRTNVSNISFVLLQMKLKKIVEEIQPGMYVRSAKGRIH</sequence>
<evidence type="ECO:0000256" key="1">
    <source>
        <dbReference type="ARBA" id="ARBA00006525"/>
    </source>
</evidence>
<evidence type="ECO:0000259" key="2">
    <source>
        <dbReference type="Pfam" id="PF02481"/>
    </source>
</evidence>
<dbReference type="InterPro" id="IPR010994">
    <property type="entry name" value="RuvA_2-like"/>
</dbReference>
<accession>A0A4R3KE64</accession>
<gene>
    <name evidence="3" type="ORF">EDC37_103101</name>
</gene>
<dbReference type="PANTHER" id="PTHR43022">
    <property type="entry name" value="PROTEIN SMF"/>
    <property type="match status" value="1"/>
</dbReference>
<dbReference type="SUPFAM" id="SSF102405">
    <property type="entry name" value="MCP/YpsA-like"/>
    <property type="match status" value="1"/>
</dbReference>
<reference evidence="3 4" key="1">
    <citation type="submission" date="2019-03" db="EMBL/GenBank/DDBJ databases">
        <title>Genomic Encyclopedia of Type Strains, Phase IV (KMG-IV): sequencing the most valuable type-strain genomes for metagenomic binning, comparative biology and taxonomic classification.</title>
        <authorList>
            <person name="Goeker M."/>
        </authorList>
    </citation>
    <scope>NUCLEOTIDE SEQUENCE [LARGE SCALE GENOMIC DNA]</scope>
    <source>
        <strain evidence="3 4">DSM 20467</strain>
    </source>
</reference>
<name>A0A4R3KE64_9FIRM</name>
<dbReference type="SUPFAM" id="SSF47781">
    <property type="entry name" value="RuvA domain 2-like"/>
    <property type="match status" value="1"/>
</dbReference>
<evidence type="ECO:0000313" key="3">
    <source>
        <dbReference type="EMBL" id="TCS80931.1"/>
    </source>
</evidence>
<dbReference type="RefSeq" id="WP_132547641.1">
    <property type="nucleotide sequence ID" value="NZ_SMAA01000003.1"/>
</dbReference>
<keyword evidence="4" id="KW-1185">Reference proteome</keyword>
<dbReference type="Gene3D" id="3.40.50.450">
    <property type="match status" value="1"/>
</dbReference>
<comment type="caution">
    <text evidence="3">The sequence shown here is derived from an EMBL/GenBank/DDBJ whole genome shotgun (WGS) entry which is preliminary data.</text>
</comment>